<name>A0A9W8IY06_9AGAR</name>
<accession>A0A9W8IY06</accession>
<keyword evidence="3" id="KW-1185">Reference proteome</keyword>
<gene>
    <name evidence="2" type="ORF">H1R20_g11729</name>
</gene>
<dbReference type="SUPFAM" id="SSF58100">
    <property type="entry name" value="Bacterial hemolysins"/>
    <property type="match status" value="1"/>
</dbReference>
<dbReference type="OrthoDB" id="3059742at2759"/>
<comment type="caution">
    <text evidence="2">The sequence shown here is derived from an EMBL/GenBank/DDBJ whole genome shotgun (WGS) entry which is preliminary data.</text>
</comment>
<proteinExistence type="predicted"/>
<dbReference type="EMBL" id="JANBPK010001189">
    <property type="protein sequence ID" value="KAJ2925436.1"/>
    <property type="molecule type" value="Genomic_DNA"/>
</dbReference>
<feature type="non-terminal residue" evidence="2">
    <location>
        <position position="469"/>
    </location>
</feature>
<sequence length="469" mass="52322">MGVHSPCSAPEPTQYLPNPFASVKIQGIMTYARSIAETIESHEDFGKFVDDIFSRIPSHRPLDERGENLTKLNGFLNNGLDNRKLDVTKAMVGAFQGAAGQEIVDEIYGMANTTNNLNMSFERAYRLLLKIDNHKYMREDGTIMEYAPTWRRYHETFRQLITESKSIASTGKCYAERYAQEIPQKLEKLQKIIEDPRTETESIEETRKRANRTMQLIEASINILLKDLADTEKKATDLGAKLNELWSGVRILSEELERDVDRLTPTVDYDVTIKTAEEHIQKVRAKLGKLKTQASALFSVAAVSLTVCGGIGWAAGARCAVHMVPILGLRTQAPLSILATLLGSKGLDDLVNTNALKKELKTAKENLEVLKKKRDALTQSKADVTAIKEEVSTIATQLETIMKIWSSIQSDAVQLKGWLKGCLDPDIPIEDVVSDLSKMKIGFVYNILCQVLQTYSTEVNVSALKPLDT</sequence>
<dbReference type="Proteomes" id="UP001140091">
    <property type="component" value="Unassembled WGS sequence"/>
</dbReference>
<dbReference type="Gene3D" id="1.20.1170.10">
    <property type="match status" value="1"/>
</dbReference>
<dbReference type="AlphaFoldDB" id="A0A9W8IY06"/>
<protein>
    <submittedName>
        <fullName evidence="2">Uncharacterized protein</fullName>
    </submittedName>
</protein>
<reference evidence="2" key="1">
    <citation type="submission" date="2022-06" db="EMBL/GenBank/DDBJ databases">
        <title>Genome Sequence of Candolleomyces eurysporus.</title>
        <authorList>
            <person name="Buettner E."/>
        </authorList>
    </citation>
    <scope>NUCLEOTIDE SEQUENCE</scope>
    <source>
        <strain evidence="2">VTCC 930004</strain>
    </source>
</reference>
<organism evidence="2 3">
    <name type="scientific">Candolleomyces eurysporus</name>
    <dbReference type="NCBI Taxonomy" id="2828524"/>
    <lineage>
        <taxon>Eukaryota</taxon>
        <taxon>Fungi</taxon>
        <taxon>Dikarya</taxon>
        <taxon>Basidiomycota</taxon>
        <taxon>Agaricomycotina</taxon>
        <taxon>Agaricomycetes</taxon>
        <taxon>Agaricomycetidae</taxon>
        <taxon>Agaricales</taxon>
        <taxon>Agaricineae</taxon>
        <taxon>Psathyrellaceae</taxon>
        <taxon>Candolleomyces</taxon>
    </lineage>
</organism>
<evidence type="ECO:0000313" key="3">
    <source>
        <dbReference type="Proteomes" id="UP001140091"/>
    </source>
</evidence>
<feature type="coiled-coil region" evidence="1">
    <location>
        <begin position="350"/>
        <end position="380"/>
    </location>
</feature>
<keyword evidence="1" id="KW-0175">Coiled coil</keyword>
<evidence type="ECO:0000256" key="1">
    <source>
        <dbReference type="SAM" id="Coils"/>
    </source>
</evidence>
<evidence type="ECO:0000313" key="2">
    <source>
        <dbReference type="EMBL" id="KAJ2925436.1"/>
    </source>
</evidence>